<dbReference type="STRING" id="1209962.L0P927"/>
<dbReference type="AlphaFoldDB" id="L0P927"/>
<dbReference type="InterPro" id="IPR002110">
    <property type="entry name" value="Ankyrin_rpt"/>
</dbReference>
<protein>
    <recommendedName>
        <fullName evidence="6">Ankyrin repeat-containing protein</fullName>
    </recommendedName>
</protein>
<keyword evidence="1" id="KW-0677">Repeat</keyword>
<dbReference type="FunCoup" id="L0P927">
    <property type="interactions" value="13"/>
</dbReference>
<evidence type="ECO:0008006" key="6">
    <source>
        <dbReference type="Google" id="ProtNLM"/>
    </source>
</evidence>
<dbReference type="EMBL" id="CAKM01000130">
    <property type="protein sequence ID" value="CCJ28876.1"/>
    <property type="molecule type" value="Genomic_DNA"/>
</dbReference>
<dbReference type="VEuPathDB" id="FungiDB:PNEJI1_001877"/>
<dbReference type="SUPFAM" id="SSF48403">
    <property type="entry name" value="Ankyrin repeat"/>
    <property type="match status" value="1"/>
</dbReference>
<gene>
    <name evidence="4" type="ORF">PNEJI1_001877</name>
</gene>
<dbReference type="InterPro" id="IPR036770">
    <property type="entry name" value="Ankyrin_rpt-contain_sf"/>
</dbReference>
<dbReference type="Gene3D" id="1.25.40.20">
    <property type="entry name" value="Ankyrin repeat-containing domain"/>
    <property type="match status" value="1"/>
</dbReference>
<accession>L0P927</accession>
<comment type="caution">
    <text evidence="4">The sequence shown here is derived from an EMBL/GenBank/DDBJ whole genome shotgun (WGS) entry which is preliminary data.</text>
</comment>
<dbReference type="SMART" id="SM00248">
    <property type="entry name" value="ANK"/>
    <property type="match status" value="2"/>
</dbReference>
<dbReference type="InParanoid" id="L0P927"/>
<dbReference type="PANTHER" id="PTHR24173:SF74">
    <property type="entry name" value="ANKYRIN REPEAT DOMAIN-CONTAINING PROTEIN 16"/>
    <property type="match status" value="1"/>
</dbReference>
<keyword evidence="2 3" id="KW-0040">ANK repeat</keyword>
<proteinExistence type="predicted"/>
<evidence type="ECO:0000256" key="3">
    <source>
        <dbReference type="PROSITE-ProRule" id="PRU00023"/>
    </source>
</evidence>
<evidence type="ECO:0000256" key="2">
    <source>
        <dbReference type="ARBA" id="ARBA00023043"/>
    </source>
</evidence>
<dbReference type="Proteomes" id="UP000010422">
    <property type="component" value="Unassembled WGS sequence"/>
</dbReference>
<feature type="repeat" description="ANK" evidence="3">
    <location>
        <begin position="80"/>
        <end position="118"/>
    </location>
</feature>
<reference evidence="4 5" key="1">
    <citation type="journal article" date="2012" name="MBio">
        <title>De novo assembly of the Pneumocystis jirovecii genome from a single bronchoalveolar lavage fluid specimen from a patient.</title>
        <authorList>
            <person name="Cisse O.H."/>
            <person name="Pagni M."/>
            <person name="Hauser P.M."/>
        </authorList>
    </citation>
    <scope>NUCLEOTIDE SEQUENCE [LARGE SCALE GENOMIC DNA]</scope>
    <source>
        <strain evidence="4 5">SE8</strain>
    </source>
</reference>
<evidence type="ECO:0000313" key="5">
    <source>
        <dbReference type="Proteomes" id="UP000010422"/>
    </source>
</evidence>
<evidence type="ECO:0000313" key="4">
    <source>
        <dbReference type="EMBL" id="CCJ28876.1"/>
    </source>
</evidence>
<name>L0P927_PNEJI</name>
<dbReference type="PROSITE" id="PS50088">
    <property type="entry name" value="ANK_REPEAT"/>
    <property type="match status" value="1"/>
</dbReference>
<dbReference type="PANTHER" id="PTHR24173">
    <property type="entry name" value="ANKYRIN REPEAT CONTAINING"/>
    <property type="match status" value="1"/>
</dbReference>
<sequence>MEYDSASPGEILLAACYQENPDLLNQILDDELTDIHLLNNSRDGVGNTALHLSVQHGSIACLNILLDIQDLEMNSKNFLEENTPLHKAVEYQYKDKDIALEMIESLINAGADPRIKNKMKQKPIDLVDRKNNDIQSILKKAELAYFIEKNDIQNIGNKNQHFLNNS</sequence>
<dbReference type="Pfam" id="PF12796">
    <property type="entry name" value="Ank_2"/>
    <property type="match status" value="1"/>
</dbReference>
<organism evidence="5">
    <name type="scientific">Pneumocystis jirovecii</name>
    <name type="common">Human pneumocystis pneumonia agent</name>
    <dbReference type="NCBI Taxonomy" id="42068"/>
    <lineage>
        <taxon>Eukaryota</taxon>
        <taxon>Fungi</taxon>
        <taxon>Dikarya</taxon>
        <taxon>Ascomycota</taxon>
        <taxon>Taphrinomycotina</taxon>
        <taxon>Pneumocystomycetes</taxon>
        <taxon>Pneumocystaceae</taxon>
        <taxon>Pneumocystis</taxon>
    </lineage>
</organism>
<evidence type="ECO:0000256" key="1">
    <source>
        <dbReference type="ARBA" id="ARBA00022737"/>
    </source>
</evidence>